<dbReference type="Proteomes" id="UP000230639">
    <property type="component" value="Chromosome"/>
</dbReference>
<accession>A0A2I5HJZ9</accession>
<dbReference type="STRING" id="59204.UQ49_05840"/>
<dbReference type="InterPro" id="IPR013351">
    <property type="entry name" value="T3SS_TyeA-rel"/>
</dbReference>
<dbReference type="RefSeq" id="WP_063390168.1">
    <property type="nucleotide sequence ID" value="NZ_CP011288.1"/>
</dbReference>
<dbReference type="Gene3D" id="1.20.1280.80">
    <property type="match status" value="1"/>
</dbReference>
<evidence type="ECO:0000313" key="1">
    <source>
        <dbReference type="EMBL" id="ATW55895.1"/>
    </source>
</evidence>
<organism evidence="1 2">
    <name type="scientific">Salmonella diarizonae</name>
    <dbReference type="NCBI Taxonomy" id="59204"/>
    <lineage>
        <taxon>Bacteria</taxon>
        <taxon>Pseudomonadati</taxon>
        <taxon>Pseudomonadota</taxon>
        <taxon>Gammaproteobacteria</taxon>
        <taxon>Enterobacterales</taxon>
        <taxon>Enterobacteriaceae</taxon>
        <taxon>Salmonella</taxon>
    </lineage>
</organism>
<sequence>MDKISYSQPVSLWHGQTREELERKVETRQQLQDALPANDIEAALSEMQDVALQDTMEDMSLMLGNRLKGKMQRTLGSGDDERIERDEQLALLAEQVVGDKLEAVLNNVSASGTEDLLTLFRQGALNFSEAALLLAAEAGSLAPGSKRRKQISSRLDELLAEHQDWVLAMFAELELGSINSDAMQSMQRIIRKHHQQDQEGSNPEGVWQWFNEIKKWSDRASRIRILIHTFAYELSAGGDGTVSPRLITTLMDLKKLLVFLGMEDTARRLANVIGLSEDEALSEILLLIEQRWMYSEWLANRIQQLRIKDNKRVLYLIRMNEVVKFLPDICFLDLQQRNQLSEAIEEYIHQLSQ</sequence>
<proteinExistence type="predicted"/>
<dbReference type="InterPro" id="IPR038347">
    <property type="entry name" value="TyeA_sf"/>
</dbReference>
<dbReference type="EMBL" id="CP023345">
    <property type="protein sequence ID" value="ATW55895.1"/>
    <property type="molecule type" value="Genomic_DNA"/>
</dbReference>
<protein>
    <submittedName>
        <fullName evidence="1">TyeA family type III secretion system gatekeeper subunit</fullName>
    </submittedName>
</protein>
<dbReference type="AlphaFoldDB" id="A0A2I5HJZ9"/>
<dbReference type="SUPFAM" id="SSF140591">
    <property type="entry name" value="Type III secretion system domain"/>
    <property type="match status" value="1"/>
</dbReference>
<reference evidence="1 2" key="1">
    <citation type="submission" date="2017-09" db="EMBL/GenBank/DDBJ databases">
        <title>Complete genome of Salmonella enterica subsp. diarizonae isolated from stool of a patient with bacterial enteropathy.</title>
        <authorList>
            <person name="Zhou J."/>
            <person name="Chen Q."/>
            <person name="Guo L."/>
            <person name="Fan J."/>
        </authorList>
    </citation>
    <scope>NUCLEOTIDE SEQUENCE [LARGE SCALE GENOMIC DNA]</scope>
    <source>
        <strain evidence="1 2">HZS154</strain>
    </source>
</reference>
<evidence type="ECO:0000313" key="2">
    <source>
        <dbReference type="Proteomes" id="UP000230639"/>
    </source>
</evidence>
<name>A0A2I5HJZ9_SALDZ</name>
<dbReference type="NCBIfam" id="TIGR02511">
    <property type="entry name" value="type_III_tyeA"/>
    <property type="match status" value="1"/>
</dbReference>
<gene>
    <name evidence="1" type="ORF">CNQ75_16035</name>
</gene>